<keyword evidence="6" id="KW-0378">Hydrolase</keyword>
<evidence type="ECO:0000256" key="7">
    <source>
        <dbReference type="ARBA" id="ARBA00023242"/>
    </source>
</evidence>
<feature type="compositionally biased region" description="Polar residues" evidence="8">
    <location>
        <begin position="156"/>
        <end position="171"/>
    </location>
</feature>
<dbReference type="PANTHER" id="PTHR22930:SF292">
    <property type="entry name" value="DDE TNP4 DOMAIN-CONTAINING PROTEIN"/>
    <property type="match status" value="1"/>
</dbReference>
<keyword evidence="5" id="KW-0479">Metal-binding</keyword>
<feature type="domain" description="DDE Tnp4" evidence="9">
    <location>
        <begin position="1"/>
        <end position="125"/>
    </location>
</feature>
<evidence type="ECO:0000256" key="3">
    <source>
        <dbReference type="ARBA" id="ARBA00006958"/>
    </source>
</evidence>
<feature type="compositionally biased region" description="Basic and acidic residues" evidence="8">
    <location>
        <begin position="146"/>
        <end position="155"/>
    </location>
</feature>
<keyword evidence="7" id="KW-0539">Nucleus</keyword>
<evidence type="ECO:0000256" key="1">
    <source>
        <dbReference type="ARBA" id="ARBA00001968"/>
    </source>
</evidence>
<evidence type="ECO:0000256" key="2">
    <source>
        <dbReference type="ARBA" id="ARBA00004123"/>
    </source>
</evidence>
<keyword evidence="12" id="KW-1185">Reference proteome</keyword>
<dbReference type="InterPro" id="IPR045249">
    <property type="entry name" value="HARBI1-like"/>
</dbReference>
<dbReference type="OrthoDB" id="6500466at2759"/>
<dbReference type="EMBL" id="JABSTR010000011">
    <property type="protein sequence ID" value="KAH9382609.1"/>
    <property type="molecule type" value="Genomic_DNA"/>
</dbReference>
<dbReference type="VEuPathDB" id="VectorBase:HLOH_057647"/>
<dbReference type="AlphaFoldDB" id="A0A9J6FYH2"/>
<dbReference type="InterPro" id="IPR027806">
    <property type="entry name" value="HARBI1_dom"/>
</dbReference>
<dbReference type="PANTHER" id="PTHR22930">
    <property type="match status" value="1"/>
</dbReference>
<accession>A0A9J6FYH2</accession>
<evidence type="ECO:0000256" key="4">
    <source>
        <dbReference type="ARBA" id="ARBA00022722"/>
    </source>
</evidence>
<evidence type="ECO:0000259" key="9">
    <source>
        <dbReference type="Pfam" id="PF13359"/>
    </source>
</evidence>
<evidence type="ECO:0000256" key="8">
    <source>
        <dbReference type="SAM" id="MobiDB-lite"/>
    </source>
</evidence>
<evidence type="ECO:0000313" key="12">
    <source>
        <dbReference type="Proteomes" id="UP000821853"/>
    </source>
</evidence>
<comment type="subcellular location">
    <subcellularLocation>
        <location evidence="2">Nucleus</location>
    </subcellularLocation>
</comment>
<dbReference type="Pfam" id="PF13359">
    <property type="entry name" value="DDE_Tnp_4"/>
    <property type="match status" value="1"/>
</dbReference>
<dbReference type="EMBL" id="JABSTR010000004">
    <property type="protein sequence ID" value="KAH9367393.1"/>
    <property type="molecule type" value="Genomic_DNA"/>
</dbReference>
<dbReference type="GO" id="GO:0005634">
    <property type="term" value="C:nucleus"/>
    <property type="evidence" value="ECO:0007669"/>
    <property type="project" value="UniProtKB-SubCell"/>
</dbReference>
<dbReference type="GO" id="GO:0004518">
    <property type="term" value="F:nuclease activity"/>
    <property type="evidence" value="ECO:0007669"/>
    <property type="project" value="UniProtKB-KW"/>
</dbReference>
<dbReference type="GO" id="GO:0046872">
    <property type="term" value="F:metal ion binding"/>
    <property type="evidence" value="ECO:0007669"/>
    <property type="project" value="UniProtKB-KW"/>
</dbReference>
<dbReference type="GO" id="GO:0016787">
    <property type="term" value="F:hydrolase activity"/>
    <property type="evidence" value="ECO:0007669"/>
    <property type="project" value="UniProtKB-KW"/>
</dbReference>
<keyword evidence="4" id="KW-0540">Nuclease</keyword>
<proteinExistence type="inferred from homology"/>
<reference evidence="10 12" key="1">
    <citation type="journal article" date="2020" name="Cell">
        <title>Large-Scale Comparative Analyses of Tick Genomes Elucidate Their Genetic Diversity and Vector Capacities.</title>
        <authorList>
            <consortium name="Tick Genome and Microbiome Consortium (TIGMIC)"/>
            <person name="Jia N."/>
            <person name="Wang J."/>
            <person name="Shi W."/>
            <person name="Du L."/>
            <person name="Sun Y."/>
            <person name="Zhan W."/>
            <person name="Jiang J.F."/>
            <person name="Wang Q."/>
            <person name="Zhang B."/>
            <person name="Ji P."/>
            <person name="Bell-Sakyi L."/>
            <person name="Cui X.M."/>
            <person name="Yuan T.T."/>
            <person name="Jiang B.G."/>
            <person name="Yang W.F."/>
            <person name="Lam T.T."/>
            <person name="Chang Q.C."/>
            <person name="Ding S.J."/>
            <person name="Wang X.J."/>
            <person name="Zhu J.G."/>
            <person name="Ruan X.D."/>
            <person name="Zhao L."/>
            <person name="Wei J.T."/>
            <person name="Ye R.Z."/>
            <person name="Que T.C."/>
            <person name="Du C.H."/>
            <person name="Zhou Y.H."/>
            <person name="Cheng J.X."/>
            <person name="Dai P.F."/>
            <person name="Guo W.B."/>
            <person name="Han X.H."/>
            <person name="Huang E.J."/>
            <person name="Li L.F."/>
            <person name="Wei W."/>
            <person name="Gao Y.C."/>
            <person name="Liu J.Z."/>
            <person name="Shao H.Z."/>
            <person name="Wang X."/>
            <person name="Wang C.C."/>
            <person name="Yang T.C."/>
            <person name="Huo Q.B."/>
            <person name="Li W."/>
            <person name="Chen H.Y."/>
            <person name="Chen S.E."/>
            <person name="Zhou L.G."/>
            <person name="Ni X.B."/>
            <person name="Tian J.H."/>
            <person name="Sheng Y."/>
            <person name="Liu T."/>
            <person name="Pan Y.S."/>
            <person name="Xia L.Y."/>
            <person name="Li J."/>
            <person name="Zhao F."/>
            <person name="Cao W.C."/>
        </authorList>
    </citation>
    <scope>NUCLEOTIDE SEQUENCE [LARGE SCALE GENOMIC DNA]</scope>
    <source>
        <strain evidence="10">HaeL-2018</strain>
    </source>
</reference>
<dbReference type="Proteomes" id="UP000821853">
    <property type="component" value="Chromosome 2"/>
</dbReference>
<evidence type="ECO:0000256" key="6">
    <source>
        <dbReference type="ARBA" id="ARBA00022801"/>
    </source>
</evidence>
<evidence type="ECO:0000313" key="10">
    <source>
        <dbReference type="EMBL" id="KAH9367393.1"/>
    </source>
</evidence>
<sequence>MQGICDAKGRFQDVFTGTPGKIHDARVLRLSLVHEDLPTICEINKYHLLGDAAYPIREHLLTPYKHYGTMTPAKLAYNHRHAVTRVKIENAFGLLKQRFRQLRYVEFTTVDKITQFIVACCVLHNICLEAGDCTVDDLLTDAEREERTEDLDVHNRGNQAELQASQPSQTAREGALRRLGELKRDNLAQLF</sequence>
<evidence type="ECO:0000256" key="5">
    <source>
        <dbReference type="ARBA" id="ARBA00022723"/>
    </source>
</evidence>
<name>A0A9J6FYH2_HAELO</name>
<feature type="region of interest" description="Disordered" evidence="8">
    <location>
        <begin position="146"/>
        <end position="173"/>
    </location>
</feature>
<protein>
    <recommendedName>
        <fullName evidence="9">DDE Tnp4 domain-containing protein</fullName>
    </recommendedName>
</protein>
<comment type="cofactor">
    <cofactor evidence="1">
        <name>a divalent metal cation</name>
        <dbReference type="ChEBI" id="CHEBI:60240"/>
    </cofactor>
</comment>
<comment type="similarity">
    <text evidence="3">Belongs to the HARBI1 family.</text>
</comment>
<gene>
    <name evidence="11" type="ORF">HPB48_003211</name>
    <name evidence="10" type="ORF">HPB48_010188</name>
</gene>
<dbReference type="Proteomes" id="UP000821853">
    <property type="component" value="Chromosome 9"/>
</dbReference>
<comment type="caution">
    <text evidence="10">The sequence shown here is derived from an EMBL/GenBank/DDBJ whole genome shotgun (WGS) entry which is preliminary data.</text>
</comment>
<evidence type="ECO:0000313" key="11">
    <source>
        <dbReference type="EMBL" id="KAH9382609.1"/>
    </source>
</evidence>
<dbReference type="VEuPathDB" id="VectorBase:HLOH_046533"/>
<organism evidence="10 12">
    <name type="scientific">Haemaphysalis longicornis</name>
    <name type="common">Bush tick</name>
    <dbReference type="NCBI Taxonomy" id="44386"/>
    <lineage>
        <taxon>Eukaryota</taxon>
        <taxon>Metazoa</taxon>
        <taxon>Ecdysozoa</taxon>
        <taxon>Arthropoda</taxon>
        <taxon>Chelicerata</taxon>
        <taxon>Arachnida</taxon>
        <taxon>Acari</taxon>
        <taxon>Parasitiformes</taxon>
        <taxon>Ixodida</taxon>
        <taxon>Ixodoidea</taxon>
        <taxon>Ixodidae</taxon>
        <taxon>Haemaphysalinae</taxon>
        <taxon>Haemaphysalis</taxon>
    </lineage>
</organism>